<evidence type="ECO:0000256" key="8">
    <source>
        <dbReference type="ARBA" id="ARBA00022777"/>
    </source>
</evidence>
<gene>
    <name evidence="15" type="primary">LOC115217041</name>
</gene>
<dbReference type="GO" id="GO:0030430">
    <property type="term" value="C:host cell cytoplasm"/>
    <property type="evidence" value="ECO:0007669"/>
    <property type="project" value="UniProtKB-SubCell"/>
</dbReference>
<keyword evidence="5" id="KW-0597">Phosphoprotein</keyword>
<evidence type="ECO:0000256" key="13">
    <source>
        <dbReference type="RuleBase" id="RU000304"/>
    </source>
</evidence>
<proteinExistence type="inferred from homology"/>
<accession>A0A6P7SW57</accession>
<organism evidence="14 15">
    <name type="scientific">Octopus sinensis</name>
    <name type="common">East Asian common octopus</name>
    <dbReference type="NCBI Taxonomy" id="2607531"/>
    <lineage>
        <taxon>Eukaryota</taxon>
        <taxon>Metazoa</taxon>
        <taxon>Spiralia</taxon>
        <taxon>Lophotrochozoa</taxon>
        <taxon>Mollusca</taxon>
        <taxon>Cephalopoda</taxon>
        <taxon>Coleoidea</taxon>
        <taxon>Octopodiformes</taxon>
        <taxon>Octopoda</taxon>
        <taxon>Incirrata</taxon>
        <taxon>Octopodidae</taxon>
        <taxon>Octopus</taxon>
    </lineage>
</organism>
<dbReference type="PROSITE" id="PS50011">
    <property type="entry name" value="PROTEIN_KINASE_DOM"/>
    <property type="match status" value="1"/>
</dbReference>
<evidence type="ECO:0000256" key="10">
    <source>
        <dbReference type="ARBA" id="ARBA00023200"/>
    </source>
</evidence>
<dbReference type="PANTHER" id="PTHR22984">
    <property type="entry name" value="SERINE/THREONINE-PROTEIN KINASE PIM"/>
    <property type="match status" value="1"/>
</dbReference>
<dbReference type="PANTHER" id="PTHR22984:SF25">
    <property type="entry name" value="PROTEIN KINASE DOMAIN-CONTAINING PROTEIN"/>
    <property type="match status" value="1"/>
</dbReference>
<dbReference type="PROSITE" id="PS00108">
    <property type="entry name" value="PROTEIN_KINASE_ST"/>
    <property type="match status" value="1"/>
</dbReference>
<comment type="similarity">
    <text evidence="13">Belongs to the protein kinase superfamily.</text>
</comment>
<evidence type="ECO:0000256" key="4">
    <source>
        <dbReference type="ARBA" id="ARBA00022527"/>
    </source>
</evidence>
<dbReference type="Pfam" id="PF00069">
    <property type="entry name" value="Pkinase"/>
    <property type="match status" value="1"/>
</dbReference>
<evidence type="ECO:0000256" key="12">
    <source>
        <dbReference type="ARBA" id="ARBA00048679"/>
    </source>
</evidence>
<comment type="catalytic activity">
    <reaction evidence="12">
        <text>L-seryl-[protein] + ATP = O-phospho-L-seryl-[protein] + ADP + H(+)</text>
        <dbReference type="Rhea" id="RHEA:17989"/>
        <dbReference type="Rhea" id="RHEA-COMP:9863"/>
        <dbReference type="Rhea" id="RHEA-COMP:11604"/>
        <dbReference type="ChEBI" id="CHEBI:15378"/>
        <dbReference type="ChEBI" id="CHEBI:29999"/>
        <dbReference type="ChEBI" id="CHEBI:30616"/>
        <dbReference type="ChEBI" id="CHEBI:83421"/>
        <dbReference type="ChEBI" id="CHEBI:456216"/>
        <dbReference type="EC" id="2.7.11.1"/>
    </reaction>
</comment>
<evidence type="ECO:0000256" key="9">
    <source>
        <dbReference type="ARBA" id="ARBA00022840"/>
    </source>
</evidence>
<evidence type="ECO:0000256" key="3">
    <source>
        <dbReference type="ARBA" id="ARBA00016885"/>
    </source>
</evidence>
<reference evidence="15" key="1">
    <citation type="submission" date="2025-08" db="UniProtKB">
        <authorList>
            <consortium name="RefSeq"/>
        </authorList>
    </citation>
    <scope>IDENTIFICATION</scope>
</reference>
<dbReference type="GO" id="GO:0007346">
    <property type="term" value="P:regulation of mitotic cell cycle"/>
    <property type="evidence" value="ECO:0007669"/>
    <property type="project" value="TreeGrafter"/>
</dbReference>
<keyword evidence="7 13" id="KW-0547">Nucleotide-binding</keyword>
<keyword evidence="9 13" id="KW-0067">ATP-binding</keyword>
<dbReference type="AlphaFoldDB" id="A0A6P7SW57"/>
<dbReference type="InterPro" id="IPR000719">
    <property type="entry name" value="Prot_kinase_dom"/>
</dbReference>
<dbReference type="GO" id="GO:0005737">
    <property type="term" value="C:cytoplasm"/>
    <property type="evidence" value="ECO:0007669"/>
    <property type="project" value="TreeGrafter"/>
</dbReference>
<protein>
    <recommendedName>
        <fullName evidence="3">Serine/threonine-protein kinase 1</fullName>
        <ecNumber evidence="2">2.7.11.1</ecNumber>
    </recommendedName>
</protein>
<evidence type="ECO:0000256" key="1">
    <source>
        <dbReference type="ARBA" id="ARBA00004192"/>
    </source>
</evidence>
<name>A0A6P7SW57_9MOLL</name>
<dbReference type="Gene3D" id="1.10.510.10">
    <property type="entry name" value="Transferase(Phosphotransferase) domain 1"/>
    <property type="match status" value="1"/>
</dbReference>
<dbReference type="InterPro" id="IPR008271">
    <property type="entry name" value="Ser/Thr_kinase_AS"/>
</dbReference>
<keyword evidence="14" id="KW-1185">Reference proteome</keyword>
<comment type="subcellular location">
    <subcellularLocation>
        <location evidence="1">Host cytoplasm</location>
    </subcellularLocation>
</comment>
<evidence type="ECO:0000256" key="11">
    <source>
        <dbReference type="ARBA" id="ARBA00047899"/>
    </source>
</evidence>
<keyword evidence="8 15" id="KW-0418">Kinase</keyword>
<dbReference type="EC" id="2.7.11.1" evidence="2"/>
<dbReference type="InterPro" id="IPR011009">
    <property type="entry name" value="Kinase-like_dom_sf"/>
</dbReference>
<evidence type="ECO:0000313" key="15">
    <source>
        <dbReference type="RefSeq" id="XP_029642459.1"/>
    </source>
</evidence>
<keyword evidence="10" id="KW-1035">Host cytoplasm</keyword>
<dbReference type="RefSeq" id="XP_029642459.1">
    <property type="nucleotide sequence ID" value="XM_029786599.2"/>
</dbReference>
<keyword evidence="4 13" id="KW-0723">Serine/threonine-protein kinase</keyword>
<evidence type="ECO:0000313" key="14">
    <source>
        <dbReference type="Proteomes" id="UP000515154"/>
    </source>
</evidence>
<dbReference type="PROSITE" id="PS00107">
    <property type="entry name" value="PROTEIN_KINASE_ATP"/>
    <property type="match status" value="1"/>
</dbReference>
<dbReference type="Proteomes" id="UP000515154">
    <property type="component" value="Linkage group LG11"/>
</dbReference>
<dbReference type="FunFam" id="1.10.510.10:FF:000708">
    <property type="entry name" value="serine/threonine-protein kinase par-1-like"/>
    <property type="match status" value="1"/>
</dbReference>
<comment type="catalytic activity">
    <reaction evidence="11">
        <text>L-threonyl-[protein] + ATP = O-phospho-L-threonyl-[protein] + ADP + H(+)</text>
        <dbReference type="Rhea" id="RHEA:46608"/>
        <dbReference type="Rhea" id="RHEA-COMP:11060"/>
        <dbReference type="Rhea" id="RHEA-COMP:11605"/>
        <dbReference type="ChEBI" id="CHEBI:15378"/>
        <dbReference type="ChEBI" id="CHEBI:30013"/>
        <dbReference type="ChEBI" id="CHEBI:30616"/>
        <dbReference type="ChEBI" id="CHEBI:61977"/>
        <dbReference type="ChEBI" id="CHEBI:456216"/>
        <dbReference type="EC" id="2.7.11.1"/>
    </reaction>
</comment>
<sequence length="299" mass="33913">MEILKGRGKTSFQDQYHIHHLLGKGGFGIVYSGSRKSDNRPVAIKVIQRRKVIDWAQLNGVPVTLEIVLLKKVAGIPGVVRMLDWFLTNNCFIIVMERPDPVMDLFDYITSKGPLSEDVSRRFFTQIVHTVMNIHESGVVHRDIKDENILVDLKTGMLKLIDFGSGALLKDSVYMDFDGTRVYSPPEWIQSHSYYGRTATVWSLGILLFDMVCGDIPFERDDQIVKAELQFKDNLSKDVKDLIRKCLSVRPSDRPSLKDILNHKWMKDISAPIDFKQINLDHPPSIAGAASCMAEARNI</sequence>
<evidence type="ECO:0000256" key="7">
    <source>
        <dbReference type="ARBA" id="ARBA00022741"/>
    </source>
</evidence>
<dbReference type="GO" id="GO:0004674">
    <property type="term" value="F:protein serine/threonine kinase activity"/>
    <property type="evidence" value="ECO:0007669"/>
    <property type="project" value="UniProtKB-KW"/>
</dbReference>
<dbReference type="InterPro" id="IPR017441">
    <property type="entry name" value="Protein_kinase_ATP_BS"/>
</dbReference>
<dbReference type="KEGG" id="osn:115217041"/>
<dbReference type="SMART" id="SM00220">
    <property type="entry name" value="S_TKc"/>
    <property type="match status" value="1"/>
</dbReference>
<evidence type="ECO:0000256" key="6">
    <source>
        <dbReference type="ARBA" id="ARBA00022679"/>
    </source>
</evidence>
<dbReference type="GO" id="GO:0043066">
    <property type="term" value="P:negative regulation of apoptotic process"/>
    <property type="evidence" value="ECO:0007669"/>
    <property type="project" value="InterPro"/>
</dbReference>
<dbReference type="GO" id="GO:0005524">
    <property type="term" value="F:ATP binding"/>
    <property type="evidence" value="ECO:0007669"/>
    <property type="project" value="UniProtKB-UniRule"/>
</dbReference>
<evidence type="ECO:0000256" key="2">
    <source>
        <dbReference type="ARBA" id="ARBA00012513"/>
    </source>
</evidence>
<dbReference type="SUPFAM" id="SSF56112">
    <property type="entry name" value="Protein kinase-like (PK-like)"/>
    <property type="match status" value="1"/>
</dbReference>
<keyword evidence="6" id="KW-0808">Transferase</keyword>
<evidence type="ECO:0000256" key="5">
    <source>
        <dbReference type="ARBA" id="ARBA00022553"/>
    </source>
</evidence>
<dbReference type="Gene3D" id="3.30.200.20">
    <property type="entry name" value="Phosphorylase Kinase, domain 1"/>
    <property type="match status" value="1"/>
</dbReference>
<dbReference type="PIRSF" id="PIRSF037993">
    <property type="entry name" value="STPK_Pim-1"/>
    <property type="match status" value="1"/>
</dbReference>
<dbReference type="CDD" id="cd14005">
    <property type="entry name" value="STKc_PIM"/>
    <property type="match status" value="1"/>
</dbReference>
<dbReference type="InterPro" id="IPR017348">
    <property type="entry name" value="PIM1/2/3"/>
</dbReference>
<dbReference type="InterPro" id="IPR051138">
    <property type="entry name" value="PIM_Ser/Thr_kinase"/>
</dbReference>